<dbReference type="AlphaFoldDB" id="A0AAE3U509"/>
<organism evidence="15 16">
    <name type="scientific">Xanthocytophaga flava</name>
    <dbReference type="NCBI Taxonomy" id="3048013"/>
    <lineage>
        <taxon>Bacteria</taxon>
        <taxon>Pseudomonadati</taxon>
        <taxon>Bacteroidota</taxon>
        <taxon>Cytophagia</taxon>
        <taxon>Cytophagales</taxon>
        <taxon>Rhodocytophagaceae</taxon>
        <taxon>Xanthocytophaga</taxon>
    </lineage>
</organism>
<evidence type="ECO:0000256" key="13">
    <source>
        <dbReference type="PIRSR" id="PIRSR601273-2"/>
    </source>
</evidence>
<dbReference type="InterPro" id="IPR005960">
    <property type="entry name" value="Phe-4-hydroxylase_mono"/>
</dbReference>
<dbReference type="GO" id="GO:0006559">
    <property type="term" value="P:L-phenylalanine catabolic process"/>
    <property type="evidence" value="ECO:0007669"/>
    <property type="project" value="UniProtKB-KW"/>
</dbReference>
<evidence type="ECO:0000256" key="3">
    <source>
        <dbReference type="ARBA" id="ARBA00005088"/>
    </source>
</evidence>
<evidence type="ECO:0000256" key="9">
    <source>
        <dbReference type="ARBA" id="ARBA00023004"/>
    </source>
</evidence>
<dbReference type="Proteomes" id="UP001241110">
    <property type="component" value="Unassembled WGS sequence"/>
</dbReference>
<dbReference type="NCBIfam" id="TIGR01267">
    <property type="entry name" value="Phe4hydrox_mono"/>
    <property type="match status" value="1"/>
</dbReference>
<dbReference type="Gene3D" id="1.10.800.10">
    <property type="entry name" value="Aromatic amino acid hydroxylase"/>
    <property type="match status" value="1"/>
</dbReference>
<evidence type="ECO:0000256" key="5">
    <source>
        <dbReference type="ARBA" id="ARBA00011995"/>
    </source>
</evidence>
<keyword evidence="9 13" id="KW-0408">Iron</keyword>
<proteinExistence type="inferred from homology"/>
<reference evidence="15" key="1">
    <citation type="submission" date="2023-05" db="EMBL/GenBank/DDBJ databases">
        <authorList>
            <person name="Zhang X."/>
        </authorList>
    </citation>
    <scope>NUCLEOTIDE SEQUENCE</scope>
    <source>
        <strain evidence="15">YF14B1</strain>
    </source>
</reference>
<comment type="cofactor">
    <cofactor evidence="2 13">
        <name>Fe(2+)</name>
        <dbReference type="ChEBI" id="CHEBI:29033"/>
    </cofactor>
</comment>
<evidence type="ECO:0000256" key="10">
    <source>
        <dbReference type="ARBA" id="ARBA00023033"/>
    </source>
</evidence>
<dbReference type="InterPro" id="IPR036329">
    <property type="entry name" value="Aro-AA_hydroxylase_C_sf"/>
</dbReference>
<dbReference type="GO" id="GO:0005506">
    <property type="term" value="F:iron ion binding"/>
    <property type="evidence" value="ECO:0007669"/>
    <property type="project" value="InterPro"/>
</dbReference>
<evidence type="ECO:0000256" key="11">
    <source>
        <dbReference type="ARBA" id="ARBA00023232"/>
    </source>
</evidence>
<comment type="pathway">
    <text evidence="3">Amino-acid degradation; L-phenylalanine degradation; acetoacetate and fumarate from L-phenylalanine: step 1/6.</text>
</comment>
<dbReference type="InterPro" id="IPR036951">
    <property type="entry name" value="ArAA_hydroxylase_sf"/>
</dbReference>
<feature type="domain" description="Biopterin-dependent aromatic amino acid hydroxylase family profile" evidence="14">
    <location>
        <begin position="1"/>
        <end position="246"/>
    </location>
</feature>
<evidence type="ECO:0000313" key="15">
    <source>
        <dbReference type="EMBL" id="MDJ1479057.1"/>
    </source>
</evidence>
<dbReference type="Pfam" id="PF00351">
    <property type="entry name" value="Biopterin_H"/>
    <property type="match status" value="1"/>
</dbReference>
<evidence type="ECO:0000259" key="14">
    <source>
        <dbReference type="PROSITE" id="PS51410"/>
    </source>
</evidence>
<dbReference type="PROSITE" id="PS00367">
    <property type="entry name" value="BH4_AAA_HYDROXYL_1"/>
    <property type="match status" value="1"/>
</dbReference>
<evidence type="ECO:0000313" key="16">
    <source>
        <dbReference type="Proteomes" id="UP001241110"/>
    </source>
</evidence>
<dbReference type="GO" id="GO:0004505">
    <property type="term" value="F:phenylalanine 4-monooxygenase activity"/>
    <property type="evidence" value="ECO:0007669"/>
    <property type="project" value="UniProtKB-EC"/>
</dbReference>
<dbReference type="InterPro" id="IPR001273">
    <property type="entry name" value="ArAA_hydroxylase"/>
</dbReference>
<evidence type="ECO:0000256" key="6">
    <source>
        <dbReference type="ARBA" id="ARBA00020276"/>
    </source>
</evidence>
<keyword evidence="10" id="KW-0503">Monooxygenase</keyword>
<dbReference type="PRINTS" id="PR00372">
    <property type="entry name" value="FYWHYDRXLASE"/>
</dbReference>
<comment type="caution">
    <text evidence="15">The sequence shown here is derived from an EMBL/GenBank/DDBJ whole genome shotgun (WGS) entry which is preliminary data.</text>
</comment>
<feature type="binding site" evidence="13">
    <location>
        <position position="115"/>
    </location>
    <ligand>
        <name>Fe cation</name>
        <dbReference type="ChEBI" id="CHEBI:24875"/>
    </ligand>
</feature>
<dbReference type="PROSITE" id="PS51410">
    <property type="entry name" value="BH4_AAA_HYDROXYL_2"/>
    <property type="match status" value="1"/>
</dbReference>
<evidence type="ECO:0000256" key="4">
    <source>
        <dbReference type="ARBA" id="ARBA00009712"/>
    </source>
</evidence>
<dbReference type="NCBIfam" id="NF008877">
    <property type="entry name" value="PRK11913.1-2"/>
    <property type="match status" value="1"/>
</dbReference>
<feature type="binding site" evidence="13">
    <location>
        <position position="110"/>
    </location>
    <ligand>
        <name>Fe cation</name>
        <dbReference type="ChEBI" id="CHEBI:24875"/>
    </ligand>
</feature>
<evidence type="ECO:0000256" key="8">
    <source>
        <dbReference type="ARBA" id="ARBA00023002"/>
    </source>
</evidence>
<sequence>MKQEYEKYTSEDFGVWRILFERQIAQLPSMATDEYLEGIKRIGFTADQIPEFDQVNTVLSSYTGWKLHVVTGLIPNKEFFELLENQRFPSSTWLRHMDQLDYLEEPDMFHDVFGHVPLLTNPHLCNFLADLSRIALRFIDNPYAIELISRLYWYTVEFGLIRENGELRIYGAGILSSKGETHYSLNDTTPQRIPYDVKTILQTPYIKERFQDQYFVIESYEQLYNSVSEVERLLIEAIAEGNLIHQ</sequence>
<keyword evidence="7 13" id="KW-0479">Metal-binding</keyword>
<name>A0AAE3U509_9BACT</name>
<dbReference type="InterPro" id="IPR019774">
    <property type="entry name" value="Aromatic-AA_hydroxylase_C"/>
</dbReference>
<keyword evidence="11" id="KW-0585">Phenylalanine catabolism</keyword>
<dbReference type="RefSeq" id="WP_313974930.1">
    <property type="nucleotide sequence ID" value="NZ_JASJOS010000001.1"/>
</dbReference>
<comment type="catalytic activity">
    <reaction evidence="1">
        <text>(6R)-L-erythro-5,6,7,8-tetrahydrobiopterin + L-phenylalanine + O2 = (4aS,6R)-4a-hydroxy-L-erythro-5,6,7,8-tetrahydrobiopterin + L-tyrosine</text>
        <dbReference type="Rhea" id="RHEA:20273"/>
        <dbReference type="ChEBI" id="CHEBI:15379"/>
        <dbReference type="ChEBI" id="CHEBI:15642"/>
        <dbReference type="ChEBI" id="CHEBI:58095"/>
        <dbReference type="ChEBI" id="CHEBI:58315"/>
        <dbReference type="ChEBI" id="CHEBI:59560"/>
        <dbReference type="EC" id="1.14.16.1"/>
    </reaction>
</comment>
<comment type="similarity">
    <text evidence="4">Belongs to the biopterin-dependent aromatic amino acid hydroxylase family.</text>
</comment>
<gene>
    <name evidence="15" type="ORF">QNI16_01100</name>
</gene>
<protein>
    <recommendedName>
        <fullName evidence="6">Phenylalanine-4-hydroxylase</fullName>
        <ecNumber evidence="5">1.14.16.1</ecNumber>
    </recommendedName>
    <alternativeName>
        <fullName evidence="12">Phe-4-monooxygenase</fullName>
    </alternativeName>
</protein>
<keyword evidence="8 15" id="KW-0560">Oxidoreductase</keyword>
<dbReference type="EMBL" id="JASJOS010000001">
    <property type="protein sequence ID" value="MDJ1479057.1"/>
    <property type="molecule type" value="Genomic_DNA"/>
</dbReference>
<evidence type="ECO:0000256" key="7">
    <source>
        <dbReference type="ARBA" id="ARBA00022723"/>
    </source>
</evidence>
<feature type="binding site" evidence="13">
    <location>
        <position position="157"/>
    </location>
    <ligand>
        <name>Fe cation</name>
        <dbReference type="ChEBI" id="CHEBI:24875"/>
    </ligand>
</feature>
<evidence type="ECO:0000256" key="12">
    <source>
        <dbReference type="ARBA" id="ARBA00029922"/>
    </source>
</evidence>
<dbReference type="PANTHER" id="PTHR11473">
    <property type="entry name" value="AROMATIC AMINO ACID HYDROXYLASE"/>
    <property type="match status" value="1"/>
</dbReference>
<dbReference type="PANTHER" id="PTHR11473:SF24">
    <property type="entry name" value="PHENYLALANINE-4-HYDROXYLASE"/>
    <property type="match status" value="1"/>
</dbReference>
<dbReference type="SUPFAM" id="SSF56534">
    <property type="entry name" value="Aromatic aminoacid monoxygenases, catalytic and oligomerization domains"/>
    <property type="match status" value="1"/>
</dbReference>
<evidence type="ECO:0000256" key="1">
    <source>
        <dbReference type="ARBA" id="ARBA00001060"/>
    </source>
</evidence>
<accession>A0AAE3U509</accession>
<dbReference type="InterPro" id="IPR018301">
    <property type="entry name" value="ArAA_hydroxylase_Fe/CU_BS"/>
</dbReference>
<dbReference type="EC" id="1.14.16.1" evidence="5"/>
<evidence type="ECO:0000256" key="2">
    <source>
        <dbReference type="ARBA" id="ARBA00001954"/>
    </source>
</evidence>